<proteinExistence type="inferred from homology"/>
<dbReference type="EMBL" id="HE601413">
    <property type="protein sequence ID" value="CAS00489.1"/>
    <property type="molecule type" value="Genomic_DNA"/>
</dbReference>
<dbReference type="GO" id="GO:0015020">
    <property type="term" value="F:glucuronosyltransferase activity"/>
    <property type="evidence" value="ECO:0007669"/>
    <property type="project" value="UniProtKB-EC"/>
</dbReference>
<dbReference type="AlphaFoldDB" id="B6IKQ9"/>
<evidence type="ECO:0000256" key="2">
    <source>
        <dbReference type="ARBA" id="ARBA00012544"/>
    </source>
</evidence>
<evidence type="ECO:0000313" key="8">
    <source>
        <dbReference type="Proteomes" id="UP000008549"/>
    </source>
</evidence>
<keyword evidence="4" id="KW-0808">Transferase</keyword>
<evidence type="ECO:0000256" key="6">
    <source>
        <dbReference type="ARBA" id="ARBA00047475"/>
    </source>
</evidence>
<dbReference type="PANTHER" id="PTHR48043">
    <property type="entry name" value="EG:EG0003.4 PROTEIN-RELATED"/>
    <property type="match status" value="1"/>
</dbReference>
<reference evidence="7 8" key="1">
    <citation type="journal article" date="2003" name="PLoS Biol.">
        <title>The genome sequence of Caenorhabditis briggsae: a platform for comparative genomics.</title>
        <authorList>
            <person name="Stein L.D."/>
            <person name="Bao Z."/>
            <person name="Blasiar D."/>
            <person name="Blumenthal T."/>
            <person name="Brent M.R."/>
            <person name="Chen N."/>
            <person name="Chinwalla A."/>
            <person name="Clarke L."/>
            <person name="Clee C."/>
            <person name="Coghlan A."/>
            <person name="Coulson A."/>
            <person name="D'Eustachio P."/>
            <person name="Fitch D.H."/>
            <person name="Fulton L.A."/>
            <person name="Fulton R.E."/>
            <person name="Griffiths-Jones S."/>
            <person name="Harris T.W."/>
            <person name="Hillier L.W."/>
            <person name="Kamath R."/>
            <person name="Kuwabara P.E."/>
            <person name="Mardis E.R."/>
            <person name="Marra M.A."/>
            <person name="Miner T.L."/>
            <person name="Minx P."/>
            <person name="Mullikin J.C."/>
            <person name="Plumb R.W."/>
            <person name="Rogers J."/>
            <person name="Schein J.E."/>
            <person name="Sohrmann M."/>
            <person name="Spieth J."/>
            <person name="Stajich J.E."/>
            <person name="Wei C."/>
            <person name="Willey D."/>
            <person name="Wilson R.K."/>
            <person name="Durbin R."/>
            <person name="Waterston R.H."/>
        </authorList>
    </citation>
    <scope>NUCLEOTIDE SEQUENCE [LARGE SCALE GENOMIC DNA]</scope>
    <source>
        <strain evidence="7 8">AF16</strain>
    </source>
</reference>
<comment type="catalytic activity">
    <reaction evidence="6">
        <text>glucuronate acceptor + UDP-alpha-D-glucuronate = acceptor beta-D-glucuronoside + UDP + H(+)</text>
        <dbReference type="Rhea" id="RHEA:21032"/>
        <dbReference type="ChEBI" id="CHEBI:15378"/>
        <dbReference type="ChEBI" id="CHEBI:58052"/>
        <dbReference type="ChEBI" id="CHEBI:58223"/>
        <dbReference type="ChEBI" id="CHEBI:132367"/>
        <dbReference type="ChEBI" id="CHEBI:132368"/>
        <dbReference type="EC" id="2.4.1.17"/>
    </reaction>
</comment>
<dbReference type="GeneID" id="68918837"/>
<organism evidence="7 8">
    <name type="scientific">Caenorhabditis briggsae</name>
    <dbReference type="NCBI Taxonomy" id="6238"/>
    <lineage>
        <taxon>Eukaryota</taxon>
        <taxon>Metazoa</taxon>
        <taxon>Ecdysozoa</taxon>
        <taxon>Nematoda</taxon>
        <taxon>Chromadorea</taxon>
        <taxon>Rhabditida</taxon>
        <taxon>Rhabditina</taxon>
        <taxon>Rhabditomorpha</taxon>
        <taxon>Rhabditoidea</taxon>
        <taxon>Rhabditidae</taxon>
        <taxon>Peloderinae</taxon>
        <taxon>Caenorhabditis</taxon>
    </lineage>
</organism>
<keyword evidence="5" id="KW-0732">Signal</keyword>
<evidence type="ECO:0000256" key="3">
    <source>
        <dbReference type="ARBA" id="ARBA00022676"/>
    </source>
</evidence>
<evidence type="ECO:0000256" key="1">
    <source>
        <dbReference type="ARBA" id="ARBA00009995"/>
    </source>
</evidence>
<dbReference type="InParanoid" id="B6IKQ9"/>
<sequence>MFSWFIDTMILPCENFLRNKDILEEIKTRKFDVAIAEPFTVCSLALFEMLGIKKTILVSSCTHIDLILPHIGEPEDFS</sequence>
<dbReference type="RefSeq" id="XP_045100048.1">
    <property type="nucleotide sequence ID" value="XM_045237088.1"/>
</dbReference>
<dbReference type="eggNOG" id="KOG1192">
    <property type="taxonomic scope" value="Eukaryota"/>
</dbReference>
<evidence type="ECO:0000256" key="4">
    <source>
        <dbReference type="ARBA" id="ARBA00022679"/>
    </source>
</evidence>
<evidence type="ECO:0000313" key="7">
    <source>
        <dbReference type="EMBL" id="CAS00489.1"/>
    </source>
</evidence>
<dbReference type="Proteomes" id="UP000008549">
    <property type="component" value="Unassembled WGS sequence"/>
</dbReference>
<dbReference type="CTD" id="68918837"/>
<dbReference type="PANTHER" id="PTHR48043:SF9">
    <property type="entry name" value="UDP-GLUCURONOSYLTRANSFERASE"/>
    <property type="match status" value="1"/>
</dbReference>
<reference evidence="7 8" key="2">
    <citation type="journal article" date="2011" name="PLoS Genet.">
        <title>Caenorhabditis briggsae recombinant inbred line genotypes reveal inter-strain incompatibility and the evolution of recombination.</title>
        <authorList>
            <person name="Ross J.A."/>
            <person name="Koboldt D.C."/>
            <person name="Staisch J.E."/>
            <person name="Chamberlin H.M."/>
            <person name="Gupta B.P."/>
            <person name="Miller R.D."/>
            <person name="Baird S.E."/>
            <person name="Haag E.S."/>
        </authorList>
    </citation>
    <scope>NUCLEOTIDE SEQUENCE [LARGE SCALE GENOMIC DNA]</scope>
    <source>
        <strain evidence="7 8">AF16</strain>
    </source>
</reference>
<comment type="similarity">
    <text evidence="1">Belongs to the UDP-glycosyltransferase family.</text>
</comment>
<dbReference type="STRING" id="6238.B6IKQ9"/>
<dbReference type="InterPro" id="IPR002213">
    <property type="entry name" value="UDP_glucos_trans"/>
</dbReference>
<dbReference type="InterPro" id="IPR050271">
    <property type="entry name" value="UDP-glycosyltransferase"/>
</dbReference>
<evidence type="ECO:0000256" key="5">
    <source>
        <dbReference type="ARBA" id="ARBA00022729"/>
    </source>
</evidence>
<keyword evidence="8" id="KW-1185">Reference proteome</keyword>
<dbReference type="Pfam" id="PF00201">
    <property type="entry name" value="UDPGT"/>
    <property type="match status" value="1"/>
</dbReference>
<dbReference type="SUPFAM" id="SSF53756">
    <property type="entry name" value="UDP-Glycosyltransferase/glycogen phosphorylase"/>
    <property type="match status" value="1"/>
</dbReference>
<dbReference type="HOGENOM" id="CLU_2624226_0_0_1"/>
<accession>B6IKQ9</accession>
<gene>
    <name evidence="7" type="ORF">CBG27384</name>
    <name evidence="7" type="ORF">CBG_27384</name>
</gene>
<dbReference type="KEGG" id="cbr:CBG_27384"/>
<keyword evidence="3" id="KW-0328">Glycosyltransferase</keyword>
<name>B6IKQ9_CAEBR</name>
<protein>
    <recommendedName>
        <fullName evidence="2">glucuronosyltransferase</fullName>
        <ecNumber evidence="2">2.4.1.17</ecNumber>
    </recommendedName>
</protein>
<dbReference type="EC" id="2.4.1.17" evidence="2"/>